<dbReference type="InterPro" id="IPR011712">
    <property type="entry name" value="Sig_transdc_His_kin_sub3_dim/P"/>
</dbReference>
<dbReference type="PANTHER" id="PTHR24421">
    <property type="entry name" value="NITRATE/NITRITE SENSOR PROTEIN NARX-RELATED"/>
    <property type="match status" value="1"/>
</dbReference>
<dbReference type="InterPro" id="IPR029016">
    <property type="entry name" value="GAF-like_dom_sf"/>
</dbReference>
<dbReference type="InterPro" id="IPR050482">
    <property type="entry name" value="Sensor_HK_TwoCompSys"/>
</dbReference>
<evidence type="ECO:0000256" key="6">
    <source>
        <dbReference type="ARBA" id="ARBA00022777"/>
    </source>
</evidence>
<sequence>MAPSPRPDRDHLAQLLREQEALRRVATLVAHGEPTETVFAAVVEETGKVLGADAARMLRREPDDTCLVIAAWGGTQLRLQVGAKASTNTRNIATTVVRTGKTTWSDAVSGPDHALGQIALEDGVQLGVAAPIFIEGRVWGVMLAIWMHAGPHRAESEARLAQFTDLVAAAVSNTQAREDLAASRARLMTASDQTRRRIERDLHDGTQQRLVSLALDVRSLQAEVPDELPDLQQQLSEIAEGLAGALDDLREIARGIHPAILSEGGLSPALNALARRSAVPVEIDVHILARLPAAIEVAAYYLAAEVLTNAAKHAEASAVRIEAAQADNRLTISISDNGVGGADADRGSGLIGLIDRIEALGGRITITSRPGHGTQVCAELPTDTG</sequence>
<comment type="caution">
    <text evidence="11">The sequence shown here is derived from an EMBL/GenBank/DDBJ whole genome shotgun (WGS) entry which is preliminary data.</text>
</comment>
<evidence type="ECO:0000259" key="9">
    <source>
        <dbReference type="SMART" id="SM00065"/>
    </source>
</evidence>
<keyword evidence="4" id="KW-0808">Transferase</keyword>
<accession>A0A6N7Z737</accession>
<dbReference type="Gene3D" id="3.30.450.40">
    <property type="match status" value="1"/>
</dbReference>
<keyword evidence="7" id="KW-0067">ATP-binding</keyword>
<evidence type="ECO:0000256" key="1">
    <source>
        <dbReference type="ARBA" id="ARBA00000085"/>
    </source>
</evidence>
<dbReference type="SUPFAM" id="SSF55874">
    <property type="entry name" value="ATPase domain of HSP90 chaperone/DNA topoisomerase II/histidine kinase"/>
    <property type="match status" value="1"/>
</dbReference>
<evidence type="ECO:0000256" key="2">
    <source>
        <dbReference type="ARBA" id="ARBA00012438"/>
    </source>
</evidence>
<protein>
    <recommendedName>
        <fullName evidence="2">histidine kinase</fullName>
        <ecNumber evidence="2">2.7.13.3</ecNumber>
    </recommendedName>
</protein>
<dbReference type="GO" id="GO:0016020">
    <property type="term" value="C:membrane"/>
    <property type="evidence" value="ECO:0007669"/>
    <property type="project" value="InterPro"/>
</dbReference>
<dbReference type="Gene3D" id="1.20.5.1930">
    <property type="match status" value="1"/>
</dbReference>
<keyword evidence="6" id="KW-0418">Kinase</keyword>
<dbReference type="InterPro" id="IPR003594">
    <property type="entry name" value="HATPase_dom"/>
</dbReference>
<dbReference type="OrthoDB" id="5241729at2"/>
<evidence type="ECO:0000259" key="10">
    <source>
        <dbReference type="SMART" id="SM00387"/>
    </source>
</evidence>
<dbReference type="SUPFAM" id="SSF55781">
    <property type="entry name" value="GAF domain-like"/>
    <property type="match status" value="1"/>
</dbReference>
<comment type="catalytic activity">
    <reaction evidence="1">
        <text>ATP + protein L-histidine = ADP + protein N-phospho-L-histidine.</text>
        <dbReference type="EC" id="2.7.13.3"/>
    </reaction>
</comment>
<dbReference type="PANTHER" id="PTHR24421:SF10">
    <property type="entry name" value="NITRATE_NITRITE SENSOR PROTEIN NARQ"/>
    <property type="match status" value="1"/>
</dbReference>
<dbReference type="InterPro" id="IPR003018">
    <property type="entry name" value="GAF"/>
</dbReference>
<dbReference type="SMART" id="SM00065">
    <property type="entry name" value="GAF"/>
    <property type="match status" value="1"/>
</dbReference>
<keyword evidence="12" id="KW-1185">Reference proteome</keyword>
<keyword evidence="8" id="KW-0902">Two-component regulatory system</keyword>
<dbReference type="AlphaFoldDB" id="A0A6N7Z737"/>
<dbReference type="RefSeq" id="WP_154757767.1">
    <property type="nucleotide sequence ID" value="NZ_WMBA01000023.1"/>
</dbReference>
<feature type="domain" description="Histidine kinase/HSP90-like ATPase" evidence="10">
    <location>
        <begin position="294"/>
        <end position="384"/>
    </location>
</feature>
<evidence type="ECO:0000313" key="11">
    <source>
        <dbReference type="EMBL" id="MTD55576.1"/>
    </source>
</evidence>
<dbReference type="Pfam" id="PF02518">
    <property type="entry name" value="HATPase_c"/>
    <property type="match status" value="1"/>
</dbReference>
<dbReference type="SMART" id="SM00387">
    <property type="entry name" value="HATPase_c"/>
    <property type="match status" value="1"/>
</dbReference>
<evidence type="ECO:0000256" key="4">
    <source>
        <dbReference type="ARBA" id="ARBA00022679"/>
    </source>
</evidence>
<evidence type="ECO:0000256" key="7">
    <source>
        <dbReference type="ARBA" id="ARBA00022840"/>
    </source>
</evidence>
<evidence type="ECO:0000256" key="3">
    <source>
        <dbReference type="ARBA" id="ARBA00022553"/>
    </source>
</evidence>
<dbReference type="Pfam" id="PF07730">
    <property type="entry name" value="HisKA_3"/>
    <property type="match status" value="1"/>
</dbReference>
<dbReference type="GO" id="GO:0005524">
    <property type="term" value="F:ATP binding"/>
    <property type="evidence" value="ECO:0007669"/>
    <property type="project" value="UniProtKB-KW"/>
</dbReference>
<keyword evidence="3" id="KW-0597">Phosphoprotein</keyword>
<dbReference type="Gene3D" id="3.30.565.10">
    <property type="entry name" value="Histidine kinase-like ATPase, C-terminal domain"/>
    <property type="match status" value="1"/>
</dbReference>
<evidence type="ECO:0000256" key="8">
    <source>
        <dbReference type="ARBA" id="ARBA00023012"/>
    </source>
</evidence>
<proteinExistence type="predicted"/>
<name>A0A6N7Z737_9PSEU</name>
<dbReference type="EMBL" id="WMBA01000023">
    <property type="protein sequence ID" value="MTD55576.1"/>
    <property type="molecule type" value="Genomic_DNA"/>
</dbReference>
<reference evidence="11 12" key="1">
    <citation type="submission" date="2019-11" db="EMBL/GenBank/DDBJ databases">
        <title>Draft genome of Amycolatopsis RM579.</title>
        <authorList>
            <person name="Duangmal K."/>
            <person name="Mingma R."/>
        </authorList>
    </citation>
    <scope>NUCLEOTIDE SEQUENCE [LARGE SCALE GENOMIC DNA]</scope>
    <source>
        <strain evidence="11 12">RM579</strain>
    </source>
</reference>
<dbReference type="Proteomes" id="UP000440096">
    <property type="component" value="Unassembled WGS sequence"/>
</dbReference>
<keyword evidence="5" id="KW-0547">Nucleotide-binding</keyword>
<dbReference type="CDD" id="cd16917">
    <property type="entry name" value="HATPase_UhpB-NarQ-NarX-like"/>
    <property type="match status" value="1"/>
</dbReference>
<dbReference type="GO" id="GO:0000155">
    <property type="term" value="F:phosphorelay sensor kinase activity"/>
    <property type="evidence" value="ECO:0007669"/>
    <property type="project" value="InterPro"/>
</dbReference>
<evidence type="ECO:0000256" key="5">
    <source>
        <dbReference type="ARBA" id="ARBA00022741"/>
    </source>
</evidence>
<dbReference type="GO" id="GO:0046983">
    <property type="term" value="F:protein dimerization activity"/>
    <property type="evidence" value="ECO:0007669"/>
    <property type="project" value="InterPro"/>
</dbReference>
<dbReference type="Pfam" id="PF13185">
    <property type="entry name" value="GAF_2"/>
    <property type="match status" value="1"/>
</dbReference>
<feature type="domain" description="GAF" evidence="9">
    <location>
        <begin position="34"/>
        <end position="181"/>
    </location>
</feature>
<dbReference type="EC" id="2.7.13.3" evidence="2"/>
<organism evidence="11 12">
    <name type="scientific">Amycolatopsis pithecellobii</name>
    <dbReference type="NCBI Taxonomy" id="664692"/>
    <lineage>
        <taxon>Bacteria</taxon>
        <taxon>Bacillati</taxon>
        <taxon>Actinomycetota</taxon>
        <taxon>Actinomycetes</taxon>
        <taxon>Pseudonocardiales</taxon>
        <taxon>Pseudonocardiaceae</taxon>
        <taxon>Amycolatopsis</taxon>
    </lineage>
</organism>
<evidence type="ECO:0000313" key="12">
    <source>
        <dbReference type="Proteomes" id="UP000440096"/>
    </source>
</evidence>
<dbReference type="InterPro" id="IPR036890">
    <property type="entry name" value="HATPase_C_sf"/>
</dbReference>
<gene>
    <name evidence="11" type="ORF">GKO32_16560</name>
</gene>